<proteinExistence type="predicted"/>
<accession>A0A8J8MEK6</accession>
<dbReference type="PANTHER" id="PTHR40940:SF2">
    <property type="entry name" value="BATD"/>
    <property type="match status" value="1"/>
</dbReference>
<gene>
    <name evidence="3" type="ORF">HYG85_21730</name>
</gene>
<keyword evidence="2" id="KW-0812">Transmembrane</keyword>
<protein>
    <submittedName>
        <fullName evidence="3">Protein BatD</fullName>
    </submittedName>
</protein>
<dbReference type="AlphaFoldDB" id="A0A8J8MEK6"/>
<feature type="compositionally biased region" description="Low complexity" evidence="1">
    <location>
        <begin position="398"/>
        <end position="407"/>
    </location>
</feature>
<feature type="transmembrane region" description="Helical" evidence="2">
    <location>
        <begin position="446"/>
        <end position="466"/>
    </location>
</feature>
<reference evidence="3 4" key="1">
    <citation type="submission" date="2020-07" db="EMBL/GenBank/DDBJ databases">
        <title>Vallitalea guaymasensis genome.</title>
        <authorList>
            <person name="Postec A."/>
        </authorList>
    </citation>
    <scope>NUCLEOTIDE SEQUENCE [LARGE SCALE GENOMIC DNA]</scope>
    <source>
        <strain evidence="3 4">Ra1766G1</strain>
    </source>
</reference>
<keyword evidence="4" id="KW-1185">Reference proteome</keyword>
<sequence length="563" mass="63892">MTGKRMKVRISFILCLITTLILLTEGSVLAKKEAEFRLDIDSLNLEEGVSTNLVFSIINANGCKDLAIDGLDNFDVLSTSQSTSTRIINGDTTSQIDVTYVLMPKKEGEFTLQGSINYKGDIRKTNSLKVNVSKRNDDVHNEEVKDIFLKTLISDDEIYFGQKIGLTYELYSRYSIESYGFADQIGFDDFMVNEVANDDLKGNYVYVDGNKYVKYEAKKMYLSPIKTGKVTIPSYKFQANIATSNFFDSSKPVYLGTTEKEITIKPLPEENKPDDFSGLVGDLKIEAEFNKDQLEYGDSLTLNVTASGNCNLEILDKIIKDGVPGFSVYETVKGMDESIENNQYNAKKQFEVILVPEKNGDIKIDPIYISYFDTVSGTYKKAEIPGKTITVTGEVPENNQSNNQSNNGDKTDNKEYATSQKIKINQVSYNMTDQDYVTLKMSKKGLLIAFIILIILILLAVFLIVLRAYAKKQDKELNNLYKRLKNSDNENEIYNILNDMIKHHYNISLKANSKDFIRGSIEEHEVADIVVEIINYMENKKDSANRDNRYLKEKIKEIYNKIK</sequence>
<dbReference type="KEGG" id="vgu:HYG85_21730"/>
<evidence type="ECO:0000313" key="4">
    <source>
        <dbReference type="Proteomes" id="UP000677305"/>
    </source>
</evidence>
<dbReference type="Pfam" id="PF13584">
    <property type="entry name" value="BatD"/>
    <property type="match status" value="2"/>
</dbReference>
<dbReference type="Proteomes" id="UP000677305">
    <property type="component" value="Chromosome"/>
</dbReference>
<dbReference type="RefSeq" id="WP_212691439.1">
    <property type="nucleotide sequence ID" value="NZ_CP058561.1"/>
</dbReference>
<name>A0A8J8MEK6_9FIRM</name>
<feature type="region of interest" description="Disordered" evidence="1">
    <location>
        <begin position="391"/>
        <end position="415"/>
    </location>
</feature>
<evidence type="ECO:0000313" key="3">
    <source>
        <dbReference type="EMBL" id="QUH31399.1"/>
    </source>
</evidence>
<dbReference type="InterPro" id="IPR025738">
    <property type="entry name" value="BatD"/>
</dbReference>
<keyword evidence="2" id="KW-1133">Transmembrane helix</keyword>
<organism evidence="3 4">
    <name type="scientific">Vallitalea guaymasensis</name>
    <dbReference type="NCBI Taxonomy" id="1185412"/>
    <lineage>
        <taxon>Bacteria</taxon>
        <taxon>Bacillati</taxon>
        <taxon>Bacillota</taxon>
        <taxon>Clostridia</taxon>
        <taxon>Lachnospirales</taxon>
        <taxon>Vallitaleaceae</taxon>
        <taxon>Vallitalea</taxon>
    </lineage>
</organism>
<dbReference type="EMBL" id="CP058561">
    <property type="protein sequence ID" value="QUH31399.1"/>
    <property type="molecule type" value="Genomic_DNA"/>
</dbReference>
<keyword evidence="2" id="KW-0472">Membrane</keyword>
<dbReference type="PANTHER" id="PTHR40940">
    <property type="entry name" value="PROTEIN BATD-RELATED"/>
    <property type="match status" value="1"/>
</dbReference>
<evidence type="ECO:0000256" key="1">
    <source>
        <dbReference type="SAM" id="MobiDB-lite"/>
    </source>
</evidence>
<evidence type="ECO:0000256" key="2">
    <source>
        <dbReference type="SAM" id="Phobius"/>
    </source>
</evidence>